<keyword evidence="2" id="KW-1185">Reference proteome</keyword>
<reference evidence="1 2" key="1">
    <citation type="journal article" date="2018" name="Sci. Rep.">
        <title>Comparative analysis of the Pocillopora damicornis genome highlights role of immune system in coral evolution.</title>
        <authorList>
            <person name="Cunning R."/>
            <person name="Bay R.A."/>
            <person name="Gillette P."/>
            <person name="Baker A.C."/>
            <person name="Traylor-Knowles N."/>
        </authorList>
    </citation>
    <scope>NUCLEOTIDE SEQUENCE [LARGE SCALE GENOMIC DNA]</scope>
    <source>
        <strain evidence="1">RSMAS</strain>
        <tissue evidence="1">Whole animal</tissue>
    </source>
</reference>
<dbReference type="OrthoDB" id="5962828at2759"/>
<dbReference type="Proteomes" id="UP000275408">
    <property type="component" value="Unassembled WGS sequence"/>
</dbReference>
<dbReference type="STRING" id="46731.A0A3M6TB24"/>
<protein>
    <submittedName>
        <fullName evidence="1">Uncharacterized protein</fullName>
    </submittedName>
</protein>
<dbReference type="InterPro" id="IPR027417">
    <property type="entry name" value="P-loop_NTPase"/>
</dbReference>
<feature type="non-terminal residue" evidence="1">
    <location>
        <position position="294"/>
    </location>
</feature>
<dbReference type="Gene3D" id="3.40.50.300">
    <property type="entry name" value="P-loop containing nucleotide triphosphate hydrolases"/>
    <property type="match status" value="1"/>
</dbReference>
<sequence length="294" mass="32990">TSTYLPTHYVSPRGSEVGKITQRLKALKAANNDSFNTLYLSGNPGSGKSQLARLTAKPFCDEGKETSRAILFVMTLNAESSETLLESYVSFALQTRNMLHGLWTTRLLWPAPPSMLPKNNDHSGNNRIGKGNEFRYSHKPHFHFSLSLRPKIEFKRYCDRLHHGNGKRIGEKISLCSLSLFDEEESGVSIRVHGIVNYVVNSETKKICKGQANQNHIRGCFILVQTQGSRFFDAEHSFSEEEIVQIGVLTLQDYSMVFKTLGKMCYEHSQYPAAKSCLAVVLAIIKLSDPSDKL</sequence>
<dbReference type="EMBL" id="RCHS01003996">
    <property type="protein sequence ID" value="RMX38464.1"/>
    <property type="molecule type" value="Genomic_DNA"/>
</dbReference>
<dbReference type="AlphaFoldDB" id="A0A3M6TB24"/>
<evidence type="ECO:0000313" key="2">
    <source>
        <dbReference type="Proteomes" id="UP000275408"/>
    </source>
</evidence>
<comment type="caution">
    <text evidence="1">The sequence shown here is derived from an EMBL/GenBank/DDBJ whole genome shotgun (WGS) entry which is preliminary data.</text>
</comment>
<feature type="non-terminal residue" evidence="1">
    <location>
        <position position="1"/>
    </location>
</feature>
<name>A0A3M6TB24_POCDA</name>
<gene>
    <name evidence="1" type="ORF">pdam_00016799</name>
</gene>
<accession>A0A3M6TB24</accession>
<dbReference type="SUPFAM" id="SSF52540">
    <property type="entry name" value="P-loop containing nucleoside triphosphate hydrolases"/>
    <property type="match status" value="1"/>
</dbReference>
<organism evidence="1 2">
    <name type="scientific">Pocillopora damicornis</name>
    <name type="common">Cauliflower coral</name>
    <name type="synonym">Millepora damicornis</name>
    <dbReference type="NCBI Taxonomy" id="46731"/>
    <lineage>
        <taxon>Eukaryota</taxon>
        <taxon>Metazoa</taxon>
        <taxon>Cnidaria</taxon>
        <taxon>Anthozoa</taxon>
        <taxon>Hexacorallia</taxon>
        <taxon>Scleractinia</taxon>
        <taxon>Astrocoeniina</taxon>
        <taxon>Pocilloporidae</taxon>
        <taxon>Pocillopora</taxon>
    </lineage>
</organism>
<proteinExistence type="predicted"/>
<evidence type="ECO:0000313" key="1">
    <source>
        <dbReference type="EMBL" id="RMX38464.1"/>
    </source>
</evidence>